<evidence type="ECO:0000313" key="2">
    <source>
        <dbReference type="Proteomes" id="UP000199705"/>
    </source>
</evidence>
<dbReference type="RefSeq" id="WP_176844487.1">
    <property type="nucleotide sequence ID" value="NZ_FNCG01000008.1"/>
</dbReference>
<protein>
    <submittedName>
        <fullName evidence="1">Uncharacterized protein</fullName>
    </submittedName>
</protein>
<evidence type="ECO:0000313" key="1">
    <source>
        <dbReference type="EMBL" id="SDH30297.1"/>
    </source>
</evidence>
<dbReference type="EMBL" id="FNCG01000008">
    <property type="protein sequence ID" value="SDH30297.1"/>
    <property type="molecule type" value="Genomic_DNA"/>
</dbReference>
<dbReference type="Proteomes" id="UP000199705">
    <property type="component" value="Unassembled WGS sequence"/>
</dbReference>
<proteinExistence type="predicted"/>
<sequence>MVTKINAESALSVYHLGALIDYLEQLALSLLEQPLACFFHEELFRKLYLSDFSLFWW</sequence>
<accession>A0A1G8BAQ6</accession>
<reference evidence="2" key="1">
    <citation type="submission" date="2016-10" db="EMBL/GenBank/DDBJ databases">
        <authorList>
            <person name="Varghese N."/>
            <person name="Submissions S."/>
        </authorList>
    </citation>
    <scope>NUCLEOTIDE SEQUENCE [LARGE SCALE GENOMIC DNA]</scope>
    <source>
        <strain evidence="2">Gh-67</strain>
    </source>
</reference>
<organism evidence="1 2">
    <name type="scientific">Mucilaginibacter gossypii</name>
    <dbReference type="NCBI Taxonomy" id="551996"/>
    <lineage>
        <taxon>Bacteria</taxon>
        <taxon>Pseudomonadati</taxon>
        <taxon>Bacteroidota</taxon>
        <taxon>Sphingobacteriia</taxon>
        <taxon>Sphingobacteriales</taxon>
        <taxon>Sphingobacteriaceae</taxon>
        <taxon>Mucilaginibacter</taxon>
    </lineage>
</organism>
<name>A0A1G8BAQ6_9SPHI</name>
<gene>
    <name evidence="1" type="ORF">SAMN05192573_108200</name>
</gene>
<dbReference type="AlphaFoldDB" id="A0A1G8BAQ6"/>
<keyword evidence="2" id="KW-1185">Reference proteome</keyword>